<keyword evidence="2" id="KW-1185">Reference proteome</keyword>
<evidence type="ECO:0000313" key="1">
    <source>
        <dbReference type="EMBL" id="CAH6719313.1"/>
    </source>
</evidence>
<accession>A0ACA9Y2Z3</accession>
<reference evidence="1" key="1">
    <citation type="submission" date="2022-06" db="EMBL/GenBank/DDBJ databases">
        <authorList>
            <person name="Legras J.-L."/>
            <person name="Devillers H."/>
            <person name="Grondin C."/>
        </authorList>
    </citation>
    <scope>NUCLEOTIDE SEQUENCE</scope>
    <source>
        <strain evidence="1">CLIB 1444</strain>
    </source>
</reference>
<proteinExistence type="predicted"/>
<comment type="caution">
    <text evidence="1">The sequence shown here is derived from an EMBL/GenBank/DDBJ whole genome shotgun (WGS) entry which is preliminary data.</text>
</comment>
<sequence length="332" mass="36789">MSVVKRQKIGNDHGIVKATNGKPKGRKLYSPSIYLEGGHEGTVSTGKFNKNGSYLATGGFDKFINIWKLPTDEEEQCNVWCSQAHKNAVTCVRWINDDNLVSSSADSTLAFWDCETGDKVRNCKNSSIINEIDTFESMVVSGDDDGMVKLWDPRQKSPLSTISNKFPILTCTFNHKGTNLYFSGIDPTINTFDLRKLDTPLWKCQGPIDSITSISLNSDDSMLVSRSTRGVVNVYNSKDFLPESVSRISPYSFEGAPADNEYKLIRSCFSNDNINIISGSDDKTVTMWNVSSRRMANKLAGHEGSVLDVDFHPTEKILLSTAVDGSIIVREL</sequence>
<dbReference type="EMBL" id="CALSDN010000002">
    <property type="protein sequence ID" value="CAH6719313.1"/>
    <property type="molecule type" value="Genomic_DNA"/>
</dbReference>
<gene>
    <name evidence="1" type="ORF">CLIB1444_02S05644</name>
</gene>
<organism evidence="1 2">
    <name type="scientific">[Candida] jaroonii</name>
    <dbReference type="NCBI Taxonomy" id="467808"/>
    <lineage>
        <taxon>Eukaryota</taxon>
        <taxon>Fungi</taxon>
        <taxon>Dikarya</taxon>
        <taxon>Ascomycota</taxon>
        <taxon>Saccharomycotina</taxon>
        <taxon>Pichiomycetes</taxon>
        <taxon>Debaryomycetaceae</taxon>
        <taxon>Yamadazyma</taxon>
    </lineage>
</organism>
<name>A0ACA9Y2Z3_9ASCO</name>
<evidence type="ECO:0000313" key="2">
    <source>
        <dbReference type="Proteomes" id="UP001152531"/>
    </source>
</evidence>
<protein>
    <submittedName>
        <fullName evidence="1">Pre-mRNA-splicing factor Cwf17p</fullName>
    </submittedName>
</protein>
<dbReference type="Proteomes" id="UP001152531">
    <property type="component" value="Unassembled WGS sequence"/>
</dbReference>